<dbReference type="InterPro" id="IPR000866">
    <property type="entry name" value="AhpC/TSA"/>
</dbReference>
<dbReference type="InterPro" id="IPR050553">
    <property type="entry name" value="Thioredoxin_ResA/DsbE_sf"/>
</dbReference>
<name>A0ABX2ECM1_9BURK</name>
<accession>A0ABX2ECM1</accession>
<dbReference type="InterPro" id="IPR013766">
    <property type="entry name" value="Thioredoxin_domain"/>
</dbReference>
<feature type="domain" description="Thioredoxin" evidence="2">
    <location>
        <begin position="30"/>
        <end position="172"/>
    </location>
</feature>
<dbReference type="Gene3D" id="3.40.30.10">
    <property type="entry name" value="Glutaredoxin"/>
    <property type="match status" value="1"/>
</dbReference>
<comment type="caution">
    <text evidence="3">The sequence shown here is derived from an EMBL/GenBank/DDBJ whole genome shotgun (WGS) entry which is preliminary data.</text>
</comment>
<dbReference type="InterPro" id="IPR036249">
    <property type="entry name" value="Thioredoxin-like_sf"/>
</dbReference>
<keyword evidence="1" id="KW-0676">Redox-active center</keyword>
<evidence type="ECO:0000313" key="4">
    <source>
        <dbReference type="Proteomes" id="UP000737171"/>
    </source>
</evidence>
<dbReference type="SUPFAM" id="SSF52833">
    <property type="entry name" value="Thioredoxin-like"/>
    <property type="match status" value="1"/>
</dbReference>
<evidence type="ECO:0000313" key="3">
    <source>
        <dbReference type="EMBL" id="NRF66728.1"/>
    </source>
</evidence>
<proteinExistence type="predicted"/>
<dbReference type="PANTHER" id="PTHR42852:SF13">
    <property type="entry name" value="PROTEIN DIPZ"/>
    <property type="match status" value="1"/>
</dbReference>
<dbReference type="PANTHER" id="PTHR42852">
    <property type="entry name" value="THIOL:DISULFIDE INTERCHANGE PROTEIN DSBE"/>
    <property type="match status" value="1"/>
</dbReference>
<dbReference type="InterPro" id="IPR006311">
    <property type="entry name" value="TAT_signal"/>
</dbReference>
<reference evidence="3 4" key="1">
    <citation type="submission" date="2020-05" db="EMBL/GenBank/DDBJ databases">
        <title>Aquincola sp. isolate from soil.</title>
        <authorList>
            <person name="Han J."/>
            <person name="Kim D.-U."/>
        </authorList>
    </citation>
    <scope>NUCLEOTIDE SEQUENCE [LARGE SCALE GENOMIC DNA]</scope>
    <source>
        <strain evidence="3 4">S2</strain>
    </source>
</reference>
<dbReference type="Proteomes" id="UP000737171">
    <property type="component" value="Unassembled WGS sequence"/>
</dbReference>
<dbReference type="InterPro" id="IPR017937">
    <property type="entry name" value="Thioredoxin_CS"/>
</dbReference>
<dbReference type="RefSeq" id="WP_173121837.1">
    <property type="nucleotide sequence ID" value="NZ_JABRWJ010000002.1"/>
</dbReference>
<dbReference type="PROSITE" id="PS51352">
    <property type="entry name" value="THIOREDOXIN_2"/>
    <property type="match status" value="1"/>
</dbReference>
<dbReference type="PROSITE" id="PS51318">
    <property type="entry name" value="TAT"/>
    <property type="match status" value="1"/>
</dbReference>
<sequence>MTRRRQILTGAVAGAAALGGAGFAWWHRQADAGDPLAAMWLMRFERPEGGELAMASLRGKPLLINFWATWCAPCLREMPEIDRFYRDFSKRQGQVIGVAIDGPKPVREFLGRVKIGFPIGLGGLDGTDLVHQLGNLQGALPFTVMISPKGTIAQRKMGETSYDELQSWSRKL</sequence>
<dbReference type="CDD" id="cd02966">
    <property type="entry name" value="TlpA_like_family"/>
    <property type="match status" value="1"/>
</dbReference>
<evidence type="ECO:0000256" key="1">
    <source>
        <dbReference type="ARBA" id="ARBA00023284"/>
    </source>
</evidence>
<dbReference type="EMBL" id="JABRWJ010000002">
    <property type="protein sequence ID" value="NRF66728.1"/>
    <property type="molecule type" value="Genomic_DNA"/>
</dbReference>
<dbReference type="Pfam" id="PF00578">
    <property type="entry name" value="AhpC-TSA"/>
    <property type="match status" value="1"/>
</dbReference>
<keyword evidence="4" id="KW-1185">Reference proteome</keyword>
<gene>
    <name evidence="3" type="ORF">HLB44_07015</name>
</gene>
<dbReference type="PROSITE" id="PS00194">
    <property type="entry name" value="THIOREDOXIN_1"/>
    <property type="match status" value="1"/>
</dbReference>
<protein>
    <submittedName>
        <fullName evidence="3">TlpA family protein disulfide reductase</fullName>
    </submittedName>
</protein>
<organism evidence="3 4">
    <name type="scientific">Pseudaquabacterium terrae</name>
    <dbReference type="NCBI Taxonomy" id="2732868"/>
    <lineage>
        <taxon>Bacteria</taxon>
        <taxon>Pseudomonadati</taxon>
        <taxon>Pseudomonadota</taxon>
        <taxon>Betaproteobacteria</taxon>
        <taxon>Burkholderiales</taxon>
        <taxon>Sphaerotilaceae</taxon>
        <taxon>Pseudaquabacterium</taxon>
    </lineage>
</organism>
<evidence type="ECO:0000259" key="2">
    <source>
        <dbReference type="PROSITE" id="PS51352"/>
    </source>
</evidence>